<organism evidence="2 3">
    <name type="scientific">Phlebotomus papatasi</name>
    <name type="common">Sandfly</name>
    <dbReference type="NCBI Taxonomy" id="29031"/>
    <lineage>
        <taxon>Eukaryota</taxon>
        <taxon>Metazoa</taxon>
        <taxon>Ecdysozoa</taxon>
        <taxon>Arthropoda</taxon>
        <taxon>Hexapoda</taxon>
        <taxon>Insecta</taxon>
        <taxon>Pterygota</taxon>
        <taxon>Neoptera</taxon>
        <taxon>Endopterygota</taxon>
        <taxon>Diptera</taxon>
        <taxon>Nematocera</taxon>
        <taxon>Psychodoidea</taxon>
        <taxon>Psychodidae</taxon>
        <taxon>Phlebotomus</taxon>
        <taxon>Phlebotomus</taxon>
    </lineage>
</organism>
<dbReference type="SUPFAM" id="SSF50729">
    <property type="entry name" value="PH domain-like"/>
    <property type="match status" value="1"/>
</dbReference>
<dbReference type="InterPro" id="IPR023362">
    <property type="entry name" value="PH-BEACH_dom"/>
</dbReference>
<dbReference type="SUPFAM" id="SSF81837">
    <property type="entry name" value="BEACH domain"/>
    <property type="match status" value="1"/>
</dbReference>
<dbReference type="InterPro" id="IPR050865">
    <property type="entry name" value="BEACH_Domain"/>
</dbReference>
<dbReference type="Pfam" id="PF14844">
    <property type="entry name" value="PH_BEACH"/>
    <property type="match status" value="1"/>
</dbReference>
<dbReference type="EnsemblMetazoa" id="PPAI006722-RA">
    <property type="protein sequence ID" value="PPAI006722-PA"/>
    <property type="gene ID" value="PPAI006722"/>
</dbReference>
<dbReference type="CDD" id="cd06071">
    <property type="entry name" value="Beach"/>
    <property type="match status" value="1"/>
</dbReference>
<dbReference type="Proteomes" id="UP000092462">
    <property type="component" value="Unassembled WGS sequence"/>
</dbReference>
<evidence type="ECO:0000256" key="1">
    <source>
        <dbReference type="ARBA" id="ARBA00022574"/>
    </source>
</evidence>
<dbReference type="PANTHER" id="PTHR13743">
    <property type="entry name" value="BEIGE/BEACH-RELATED"/>
    <property type="match status" value="1"/>
</dbReference>
<proteinExistence type="predicted"/>
<evidence type="ECO:0000313" key="2">
    <source>
        <dbReference type="EnsemblMetazoa" id="PPAI006722-PA"/>
    </source>
</evidence>
<protein>
    <recommendedName>
        <fullName evidence="4">BEACH domain-containing protein</fullName>
    </recommendedName>
</protein>
<dbReference type="InterPro" id="IPR016024">
    <property type="entry name" value="ARM-type_fold"/>
</dbReference>
<dbReference type="VEuPathDB" id="VectorBase:PPAPM1_012014"/>
<dbReference type="Gene3D" id="2.30.29.30">
    <property type="entry name" value="Pleckstrin-homology domain (PH domain)/Phosphotyrosine-binding domain (PTB)"/>
    <property type="match status" value="1"/>
</dbReference>
<name>A0A1B0DFB3_PHLPP</name>
<dbReference type="PROSITE" id="PS51783">
    <property type="entry name" value="PH_BEACH"/>
    <property type="match status" value="1"/>
</dbReference>
<dbReference type="PANTHER" id="PTHR13743:SF86">
    <property type="entry name" value="LYSOSOMAL-TRAFFICKING REGULATOR"/>
    <property type="match status" value="1"/>
</dbReference>
<dbReference type="SMART" id="SM01026">
    <property type="entry name" value="Beach"/>
    <property type="match status" value="1"/>
</dbReference>
<dbReference type="Pfam" id="PF02138">
    <property type="entry name" value="Beach"/>
    <property type="match status" value="1"/>
</dbReference>
<accession>A0A1B0DFB3</accession>
<reference evidence="2" key="1">
    <citation type="submission" date="2022-08" db="UniProtKB">
        <authorList>
            <consortium name="EnsemblMetazoa"/>
        </authorList>
    </citation>
    <scope>IDENTIFICATION</scope>
    <source>
        <strain evidence="2">Israel</strain>
    </source>
</reference>
<dbReference type="EMBL" id="AJVK01015106">
    <property type="status" value="NOT_ANNOTATED_CDS"/>
    <property type="molecule type" value="Genomic_DNA"/>
</dbReference>
<dbReference type="InterPro" id="IPR011993">
    <property type="entry name" value="PH-like_dom_sf"/>
</dbReference>
<dbReference type="Gene3D" id="1.25.10.10">
    <property type="entry name" value="Leucine-rich Repeat Variant"/>
    <property type="match status" value="1"/>
</dbReference>
<keyword evidence="1" id="KW-0853">WD repeat</keyword>
<dbReference type="InterPro" id="IPR000409">
    <property type="entry name" value="BEACH_dom"/>
</dbReference>
<dbReference type="Gene3D" id="1.10.1540.10">
    <property type="entry name" value="BEACH domain"/>
    <property type="match status" value="1"/>
</dbReference>
<dbReference type="PROSITE" id="PS50197">
    <property type="entry name" value="BEACH"/>
    <property type="match status" value="1"/>
</dbReference>
<keyword evidence="3" id="KW-1185">Reference proteome</keyword>
<dbReference type="InterPro" id="IPR036372">
    <property type="entry name" value="BEACH_dom_sf"/>
</dbReference>
<dbReference type="VEuPathDB" id="VectorBase:PPAI006722"/>
<dbReference type="SUPFAM" id="SSF48371">
    <property type="entry name" value="ARM repeat"/>
    <property type="match status" value="1"/>
</dbReference>
<evidence type="ECO:0000313" key="3">
    <source>
        <dbReference type="Proteomes" id="UP000092462"/>
    </source>
</evidence>
<dbReference type="InterPro" id="IPR011989">
    <property type="entry name" value="ARM-like"/>
</dbReference>
<dbReference type="EMBL" id="AJVK01015105">
    <property type="status" value="NOT_ANNOTATED_CDS"/>
    <property type="molecule type" value="Genomic_DNA"/>
</dbReference>
<evidence type="ECO:0008006" key="4">
    <source>
        <dbReference type="Google" id="ProtNLM"/>
    </source>
</evidence>
<sequence length="1731" mass="199296">MDVLPETDLIFLDSMQLLKKRSSILAPLDSIPFTPWKVQGFTVSLWINLKDFPKDVKRPRDSKTSFLSKILPNTTHIFSIGTKKLVLSIHLDNKDINLLHIQLIKPKKCQNDDEFLRIKEPSNHVSKIRSSCPAGMQSMLNLTKSALRSNWNLGSLINKDEQRDTSASIQTTIKVKLPVEKWTFLAFSVTSSDLGIFIETTVDCKDKYSAMILCEEVPKAIRNSNLSVVAIGDSQFQHQRIKYSLSNLMLFKESHLKIPTLVSLMGLGPNCNNLISGQIGNSAPNFGFIKPTSLRNIQINPNEAIRVLRENLVLSFSAENPEIVMEYLTNCNIGSPLVTTKNLSKSDKVNSFYSAVLQTGGLSSLLFLFARVVELSDSSRIQAESLKILLNVAHSNVELYTEFIKGDYLNTIGSVLRNSKCSKDLHVLKSFMDIAFDKSVVEENVDGSFDVKPESCYLIYPELVVFIINNYRDWHTEPGEILEFTLKIIKSLTTTSTKDYNIKQMMSVEILPNLINFCKIFFVGANPSINITTTSAKLIVDILAGFGPSPPSTSFIDEIAKLLLLLHQPSYTYVTQDRANYYYLLSKNTPNPPKFNHIVKTAERIRTKFHFQRKRNSSPYNILRRRMRSVSMDCVCSETSKGNDIEFDKECQKENLHETLNEIVDLTKNDNRINKISMKDITKLGKNLHIEKILKSKRTLRKSISYRNSPEMRTNFTIDQPKVSLRGSTTSTSAIESIKNLPSMGIVQKELLKLLQNFIIIMPDNAIYDVIQHYVTFQLLLILANNPNGDVRAEVVGLLANLCDRLPPDRISQYFKLNYFFHFANQISIYPANYALMMACRRLALCGPECPKQKHQIGIVLLISILPQLMTSHEYSLRSSLLLICNLYERYTEDRAFFVESGILSSLLKCTVSLYTKTSHVDFTRGIAYHILFTIYYLAKKFLTSYDQRHLQYLWNLLNYMDYIEKESNSVSVSQGIRTTQARILNGLLNACQQKFENRRILRDRVVKTAKSIIYIRKSNLTAPEMRHRFQCLMERSVMFLQKKDSKYELHSEENELVRTVIRLGLIGRMKIGSMIIWSLCPNRGVELRFFIIRCLSYLMKSKHVITFGFNISLIRTFSNHFYTVVSGMPGFVSTNQFLMLSKFVKFIGGSTSGITADIERATLRIDEISRDIQQTHALEIERTVHEFEPIALSCVETSLKVTRTYSELQNTERRNLLNQMRCEKTDNFNWKYFINQMIHEGAPFYNERYNKVSWEMDDTEGPSRTRLRFRRCNLAIPDRFLLSEAREKYSNLAPKAPLQYLVESLEREKNSLSDQVLYNFSSAYITADSEFSGDLVVTETVIKFFPDDEKEEVIVVEIANILDIWLRRYMHHNKAVELFMVSGRSLFFVLRELNDRKIFAKYFADKICDSSNSKWHYFMLQQWRDGQLTNWEYLTALNQLSGRSYQDLMQYPVFPWILSDYQSSVLDLTNPNIYRKLEKPIAIQHPDNEEHFREMYEYLSQPGNRNVSHFPYHYSSHYSNSGTVLSFLIRVPPFTSMFIKYQDNNFDLPDRTFFSVRHAWRLASKDSQTDVKELIPEFFTLPEMFENSEDFDFGVRQSGERVHHVTLPPWSNNSSRLFVLIHRQALESDFVRSKLHLWIDLIFGCKQTGKRAVAAMNVFHSATYPEFPEPASTDPVDRSAYATMTRTYGQMPKQIIAFPHPAATIGEPTCTYQVRVTVAVLTTVAPLAGV</sequence>